<feature type="compositionally biased region" description="Basic and acidic residues" evidence="1">
    <location>
        <begin position="369"/>
        <end position="390"/>
    </location>
</feature>
<dbReference type="InterPro" id="IPR018571">
    <property type="entry name" value="Membrane_anchor_Opy2_N"/>
</dbReference>
<dbReference type="GeneID" id="30145106"/>
<feature type="region of interest" description="Disordered" evidence="1">
    <location>
        <begin position="118"/>
        <end position="153"/>
    </location>
</feature>
<organism evidence="4 5">
    <name type="scientific">Babjeviella inositovora NRRL Y-12698</name>
    <dbReference type="NCBI Taxonomy" id="984486"/>
    <lineage>
        <taxon>Eukaryota</taxon>
        <taxon>Fungi</taxon>
        <taxon>Dikarya</taxon>
        <taxon>Ascomycota</taxon>
        <taxon>Saccharomycotina</taxon>
        <taxon>Pichiomycetes</taxon>
        <taxon>Serinales incertae sedis</taxon>
        <taxon>Babjeviella</taxon>
    </lineage>
</organism>
<name>A0A1E3QMH2_9ASCO</name>
<keyword evidence="2" id="KW-1133">Transmembrane helix</keyword>
<dbReference type="AlphaFoldDB" id="A0A1E3QMH2"/>
<dbReference type="RefSeq" id="XP_018984158.1">
    <property type="nucleotide sequence ID" value="XM_019127253.1"/>
</dbReference>
<feature type="transmembrane region" description="Helical" evidence="2">
    <location>
        <begin position="74"/>
        <end position="96"/>
    </location>
</feature>
<dbReference type="Proteomes" id="UP000094336">
    <property type="component" value="Unassembled WGS sequence"/>
</dbReference>
<evidence type="ECO:0000313" key="5">
    <source>
        <dbReference type="Proteomes" id="UP000094336"/>
    </source>
</evidence>
<keyword evidence="2" id="KW-0812">Transmembrane</keyword>
<dbReference type="EMBL" id="KV454434">
    <property type="protein sequence ID" value="ODQ78830.1"/>
    <property type="molecule type" value="Genomic_DNA"/>
</dbReference>
<evidence type="ECO:0000256" key="2">
    <source>
        <dbReference type="SAM" id="Phobius"/>
    </source>
</evidence>
<gene>
    <name evidence="4" type="ORF">BABINDRAFT_153631</name>
</gene>
<feature type="compositionally biased region" description="Basic and acidic residues" evidence="1">
    <location>
        <begin position="118"/>
        <end position="129"/>
    </location>
</feature>
<keyword evidence="2" id="KW-0472">Membrane</keyword>
<keyword evidence="5" id="KW-1185">Reference proteome</keyword>
<feature type="compositionally biased region" description="Basic and acidic residues" evidence="1">
    <location>
        <begin position="236"/>
        <end position="247"/>
    </location>
</feature>
<evidence type="ECO:0000259" key="3">
    <source>
        <dbReference type="Pfam" id="PF09463"/>
    </source>
</evidence>
<accession>A0A1E3QMH2</accession>
<protein>
    <recommendedName>
        <fullName evidence="3">Membrane anchor Opy2 N-terminal domain-containing protein</fullName>
    </recommendedName>
</protein>
<evidence type="ECO:0000313" key="4">
    <source>
        <dbReference type="EMBL" id="ODQ78830.1"/>
    </source>
</evidence>
<sequence length="390" mass="42478">MSQISIPTYTATPVQYLVRRASDATCISCPSEAPTCPLCSSGESCVQIPRSCLECALLVCKSTASDPTLHMTNVGAIVGGVVGSLAVIALLAFIYWRFFYKVKRIEIEAEAEADKEFYDNIPPDAHEDASTVQPMPRRNGPTRVTGPNLGRRLSQQTTTSTINTQASNIIPIAYIPGVTIRQNAKPKLVYSTMDGESMFSDWNTLEDASIVERKGSTSSKKKLPTTTAIKAQPRVVDVREKPTHELPVRGASTNTNNAASRLQNELIMEDDEDNESLSHIQQHGDDPFVLHEGPEESDDDDSDDSDREAIEAATSAHHSRPQSKPSHAPSAPPFAAAGPPLRMLSLSRADEVSIADSGSFVMEFGVDIDEPRSLDPKTERLSPFHDDSRE</sequence>
<evidence type="ECO:0000256" key="1">
    <source>
        <dbReference type="SAM" id="MobiDB-lite"/>
    </source>
</evidence>
<feature type="compositionally biased region" description="Low complexity" evidence="1">
    <location>
        <begin position="322"/>
        <end position="339"/>
    </location>
</feature>
<proteinExistence type="predicted"/>
<feature type="region of interest" description="Disordered" evidence="1">
    <location>
        <begin position="271"/>
        <end position="339"/>
    </location>
</feature>
<dbReference type="OrthoDB" id="2402916at2759"/>
<feature type="domain" description="Membrane anchor Opy2 N-terminal" evidence="3">
    <location>
        <begin position="26"/>
        <end position="60"/>
    </location>
</feature>
<feature type="compositionally biased region" description="Basic and acidic residues" evidence="1">
    <location>
        <begin position="282"/>
        <end position="294"/>
    </location>
</feature>
<reference evidence="5" key="1">
    <citation type="submission" date="2016-05" db="EMBL/GenBank/DDBJ databases">
        <title>Comparative genomics of biotechnologically important yeasts.</title>
        <authorList>
            <consortium name="DOE Joint Genome Institute"/>
            <person name="Riley R."/>
            <person name="Haridas S."/>
            <person name="Wolfe K.H."/>
            <person name="Lopes M.R."/>
            <person name="Hittinger C.T."/>
            <person name="Goker M."/>
            <person name="Salamov A."/>
            <person name="Wisecaver J."/>
            <person name="Long T.M."/>
            <person name="Aerts A.L."/>
            <person name="Barry K."/>
            <person name="Choi C."/>
            <person name="Clum A."/>
            <person name="Coughlan A.Y."/>
            <person name="Deshpande S."/>
            <person name="Douglass A.P."/>
            <person name="Hanson S.J."/>
            <person name="Klenk H.-P."/>
            <person name="Labutti K."/>
            <person name="Lapidus A."/>
            <person name="Lindquist E."/>
            <person name="Lipzen A."/>
            <person name="Meier-Kolthoff J.P."/>
            <person name="Ohm R.A."/>
            <person name="Otillar R.P."/>
            <person name="Pangilinan J."/>
            <person name="Peng Y."/>
            <person name="Rokas A."/>
            <person name="Rosa C.A."/>
            <person name="Scheuner C."/>
            <person name="Sibirny A.A."/>
            <person name="Slot J.C."/>
            <person name="Stielow J.B."/>
            <person name="Sun H."/>
            <person name="Kurtzman C.P."/>
            <person name="Blackwell M."/>
            <person name="Grigoriev I.V."/>
            <person name="Jeffries T.W."/>
        </authorList>
    </citation>
    <scope>NUCLEOTIDE SEQUENCE [LARGE SCALE GENOMIC DNA]</scope>
    <source>
        <strain evidence="5">NRRL Y-12698</strain>
    </source>
</reference>
<feature type="region of interest" description="Disordered" evidence="1">
    <location>
        <begin position="212"/>
        <end position="258"/>
    </location>
</feature>
<feature type="compositionally biased region" description="Acidic residues" evidence="1">
    <location>
        <begin position="295"/>
        <end position="306"/>
    </location>
</feature>
<dbReference type="STRING" id="984486.A0A1E3QMH2"/>
<feature type="region of interest" description="Disordered" evidence="1">
    <location>
        <begin position="366"/>
        <end position="390"/>
    </location>
</feature>
<dbReference type="Pfam" id="PF09463">
    <property type="entry name" value="Opy2"/>
    <property type="match status" value="1"/>
</dbReference>